<sequence>MVKIHWGFVDKVVYINLAERTDRRESIEFQMKKAGIPQNKIIRFDAIKNENGALGCTLSHIGVMAMAAENNWENVLVLEDDMIFNDDDESRDRINYFFSSLMSAEWDAGLLSGSYFSLRQVHGCFYQLYFSFLANSYIVNQHYFKVLMDVFSSSKESLMNGIRRKYCCLDYYWNRLMEKDNWYAIYPCVGYQKTDMSNIENTETNREHLFVRKLHEMK</sequence>
<dbReference type="AlphaFoldDB" id="A0AAU8ZMI1"/>
<dbReference type="Pfam" id="PF01755">
    <property type="entry name" value="Glyco_transf_25"/>
    <property type="match status" value="1"/>
</dbReference>
<protein>
    <submittedName>
        <fullName evidence="2">Glycosyl hydrolase family 25</fullName>
    </submittedName>
</protein>
<dbReference type="RefSeq" id="WP_108656353.1">
    <property type="nucleotide sequence ID" value="NZ_CP028956.1"/>
</dbReference>
<dbReference type="EMBL" id="CP028956">
    <property type="protein sequence ID" value="AWC94174.1"/>
    <property type="molecule type" value="Genomic_DNA"/>
</dbReference>
<reference evidence="2 3" key="1">
    <citation type="submission" date="2018-04" db="EMBL/GenBank/DDBJ databases">
        <title>Whole genome sequencing of Morganella morganii AR_0133.</title>
        <authorList>
            <person name="Conlan S."/>
            <person name="Thomas P.J."/>
            <person name="Mullikin J."/>
            <person name="Frank K.M."/>
            <person name="Segre J.A."/>
        </authorList>
    </citation>
    <scope>NUCLEOTIDE SEQUENCE [LARGE SCALE GENOMIC DNA]</scope>
    <source>
        <strain evidence="2 3">AR_0133</strain>
    </source>
</reference>
<proteinExistence type="predicted"/>
<dbReference type="Proteomes" id="UP000244682">
    <property type="component" value="Chromosome"/>
</dbReference>
<gene>
    <name evidence="2" type="ORF">AM380_11265</name>
</gene>
<accession>A0AAU8ZMI1</accession>
<organism evidence="2 3">
    <name type="scientific">Morganella morganii</name>
    <name type="common">Proteus morganii</name>
    <dbReference type="NCBI Taxonomy" id="582"/>
    <lineage>
        <taxon>Bacteria</taxon>
        <taxon>Pseudomonadati</taxon>
        <taxon>Pseudomonadota</taxon>
        <taxon>Gammaproteobacteria</taxon>
        <taxon>Enterobacterales</taxon>
        <taxon>Morganellaceae</taxon>
        <taxon>Morganella</taxon>
    </lineage>
</organism>
<feature type="domain" description="Glycosyl transferase family 25" evidence="1">
    <location>
        <begin position="51"/>
        <end position="87"/>
    </location>
</feature>
<dbReference type="CDD" id="cd06532">
    <property type="entry name" value="Glyco_transf_25"/>
    <property type="match status" value="1"/>
</dbReference>
<name>A0AAU8ZMI1_MORMO</name>
<dbReference type="InterPro" id="IPR002654">
    <property type="entry name" value="Glyco_trans_25"/>
</dbReference>
<evidence type="ECO:0000259" key="1">
    <source>
        <dbReference type="Pfam" id="PF01755"/>
    </source>
</evidence>
<evidence type="ECO:0000313" key="3">
    <source>
        <dbReference type="Proteomes" id="UP000244682"/>
    </source>
</evidence>
<dbReference type="GO" id="GO:0016787">
    <property type="term" value="F:hydrolase activity"/>
    <property type="evidence" value="ECO:0007669"/>
    <property type="project" value="UniProtKB-KW"/>
</dbReference>
<evidence type="ECO:0000313" key="2">
    <source>
        <dbReference type="EMBL" id="AWC94174.1"/>
    </source>
</evidence>
<keyword evidence="2" id="KW-0378">Hydrolase</keyword>